<evidence type="ECO:0000259" key="3">
    <source>
        <dbReference type="Pfam" id="PF13399"/>
    </source>
</evidence>
<dbReference type="EMBL" id="JADEXN010000186">
    <property type="protein sequence ID" value="MBE9041372.1"/>
    <property type="molecule type" value="Genomic_DNA"/>
</dbReference>
<dbReference type="Pfam" id="PF03816">
    <property type="entry name" value="LytR_cpsA_psr"/>
    <property type="match status" value="1"/>
</dbReference>
<dbReference type="AlphaFoldDB" id="A0A928VYW9"/>
<comment type="caution">
    <text evidence="4">The sequence shown here is derived from an EMBL/GenBank/DDBJ whole genome shotgun (WGS) entry which is preliminary data.</text>
</comment>
<sequence length="406" mass="45328">MTSATLGGIAAWMFPPSPKTFVQPEVSWNNGFGYQLSQPMQVLILGVEPPPELPEDSPERFSGRSDTILLLRFDPLDASVSLLSIPRDTLVEIPGIGFSKANTANYDGGIDLAKDTFENLLADVPIHRYVRIDTAALVELVDLLGGVEVFVPEAMSYTDIAGQLKIDLSSGWQILDGEQDEQFSRFRQGAYGDVGRVQRQQELMAAIRSRLTNPTVLPRLPEVIRVIQKYIDTDLSLPEMMALVNFGLQLDSQALKMVMLPGEFGDSYDYDTGYWIADNGGRDRIVEGYFGQSTGRRERPIRSRSRNSWESTAPSFRIAIQNTTTDATAVDRFQKELEQLGFEDTYVAPDWSDTQRQTQIIIQKGHLNGAKFLQESLGFGEIVTMSTGDLDSDLTIRIGEDWQLDR</sequence>
<evidence type="ECO:0000313" key="4">
    <source>
        <dbReference type="EMBL" id="MBE9041372.1"/>
    </source>
</evidence>
<feature type="domain" description="Cell envelope-related transcriptional attenuator" evidence="2">
    <location>
        <begin position="64"/>
        <end position="211"/>
    </location>
</feature>
<reference evidence="4" key="1">
    <citation type="submission" date="2020-10" db="EMBL/GenBank/DDBJ databases">
        <authorList>
            <person name="Castelo-Branco R."/>
            <person name="Eusebio N."/>
            <person name="Adriana R."/>
            <person name="Vieira A."/>
            <person name="Brugerolle De Fraissinette N."/>
            <person name="Rezende De Castro R."/>
            <person name="Schneider M.P."/>
            <person name="Vasconcelos V."/>
            <person name="Leao P.N."/>
        </authorList>
    </citation>
    <scope>NUCLEOTIDE SEQUENCE</scope>
    <source>
        <strain evidence="4">LEGE 11467</strain>
    </source>
</reference>
<dbReference type="InterPro" id="IPR050922">
    <property type="entry name" value="LytR/CpsA/Psr_CW_biosynth"/>
</dbReference>
<evidence type="ECO:0000313" key="5">
    <source>
        <dbReference type="Proteomes" id="UP000621799"/>
    </source>
</evidence>
<gene>
    <name evidence="4" type="ORF">IQ235_11325</name>
</gene>
<dbReference type="Proteomes" id="UP000621799">
    <property type="component" value="Unassembled WGS sequence"/>
</dbReference>
<dbReference type="PANTHER" id="PTHR33392:SF6">
    <property type="entry name" value="POLYISOPRENYL-TEICHOIC ACID--PEPTIDOGLYCAN TEICHOIC ACID TRANSFERASE TAGU"/>
    <property type="match status" value="1"/>
</dbReference>
<feature type="domain" description="LytR/CpsA/Psr regulator C-terminal" evidence="3">
    <location>
        <begin position="316"/>
        <end position="402"/>
    </location>
</feature>
<name>A0A928VYW9_9CYAN</name>
<comment type="similarity">
    <text evidence="1">Belongs to the LytR/CpsA/Psr (LCP) family.</text>
</comment>
<protein>
    <submittedName>
        <fullName evidence="4">LCP family protein</fullName>
    </submittedName>
</protein>
<dbReference type="InterPro" id="IPR004474">
    <property type="entry name" value="LytR_CpsA_psr"/>
</dbReference>
<dbReference type="RefSeq" id="WP_264321583.1">
    <property type="nucleotide sequence ID" value="NZ_JADEXN010000186.1"/>
</dbReference>
<evidence type="ECO:0000259" key="2">
    <source>
        <dbReference type="Pfam" id="PF03816"/>
    </source>
</evidence>
<evidence type="ECO:0000256" key="1">
    <source>
        <dbReference type="ARBA" id="ARBA00006068"/>
    </source>
</evidence>
<accession>A0A928VYW9</accession>
<dbReference type="Pfam" id="PF13399">
    <property type="entry name" value="LytR_C"/>
    <property type="match status" value="1"/>
</dbReference>
<dbReference type="Gene3D" id="3.40.630.190">
    <property type="entry name" value="LCP protein"/>
    <property type="match status" value="1"/>
</dbReference>
<keyword evidence="5" id="KW-1185">Reference proteome</keyword>
<dbReference type="InterPro" id="IPR027381">
    <property type="entry name" value="LytR/CpsA/Psr_C"/>
</dbReference>
<dbReference type="PANTHER" id="PTHR33392">
    <property type="entry name" value="POLYISOPRENYL-TEICHOIC ACID--PEPTIDOGLYCAN TEICHOIC ACID TRANSFERASE TAGU"/>
    <property type="match status" value="1"/>
</dbReference>
<proteinExistence type="inferred from homology"/>
<dbReference type="NCBIfam" id="TIGR00350">
    <property type="entry name" value="lytR_cpsA_psr"/>
    <property type="match status" value="1"/>
</dbReference>
<organism evidence="4 5">
    <name type="scientific">Zarconia navalis LEGE 11467</name>
    <dbReference type="NCBI Taxonomy" id="1828826"/>
    <lineage>
        <taxon>Bacteria</taxon>
        <taxon>Bacillati</taxon>
        <taxon>Cyanobacteriota</taxon>
        <taxon>Cyanophyceae</taxon>
        <taxon>Oscillatoriophycideae</taxon>
        <taxon>Oscillatoriales</taxon>
        <taxon>Oscillatoriales incertae sedis</taxon>
        <taxon>Zarconia</taxon>
        <taxon>Zarconia navalis</taxon>
    </lineage>
</organism>